<dbReference type="OMA" id="MCHTINT"/>
<dbReference type="STRING" id="3469.A0A4Y7ISS5"/>
<dbReference type="GO" id="GO:0005737">
    <property type="term" value="C:cytoplasm"/>
    <property type="evidence" value="ECO:0007669"/>
    <property type="project" value="UniProtKB-SubCell"/>
</dbReference>
<evidence type="ECO:0000256" key="3">
    <source>
        <dbReference type="ARBA" id="ARBA00022490"/>
    </source>
</evidence>
<dbReference type="CDD" id="cd03419">
    <property type="entry name" value="GRX_GRXh_1_2_like"/>
    <property type="match status" value="1"/>
</dbReference>
<keyword evidence="3" id="KW-0963">Cytoplasm</keyword>
<dbReference type="Gramene" id="RZC51923">
    <property type="protein sequence ID" value="RZC51923"/>
    <property type="gene ID" value="C5167_020344"/>
</dbReference>
<evidence type="ECO:0000256" key="2">
    <source>
        <dbReference type="ARBA" id="ARBA00007568"/>
    </source>
</evidence>
<dbReference type="EMBL" id="CM010716">
    <property type="protein sequence ID" value="RZC51923.1"/>
    <property type="molecule type" value="Genomic_DNA"/>
</dbReference>
<dbReference type="InterPro" id="IPR036249">
    <property type="entry name" value="Thioredoxin-like_sf"/>
</dbReference>
<dbReference type="InterPro" id="IPR002109">
    <property type="entry name" value="Glutaredoxin"/>
</dbReference>
<name>A0A4Y7ISS5_PAPSO</name>
<dbReference type="NCBIfam" id="TIGR02189">
    <property type="entry name" value="GlrX-like_plant"/>
    <property type="match status" value="1"/>
</dbReference>
<comment type="subcellular location">
    <subcellularLocation>
        <location evidence="1">Cytoplasm</location>
    </subcellularLocation>
</comment>
<keyword evidence="4" id="KW-0676">Redox-active center</keyword>
<comment type="similarity">
    <text evidence="2">Belongs to the glutaredoxin family. CC-type subfamily.</text>
</comment>
<dbReference type="SUPFAM" id="SSF52833">
    <property type="entry name" value="Thioredoxin-like"/>
    <property type="match status" value="1"/>
</dbReference>
<proteinExistence type="inferred from homology"/>
<keyword evidence="7" id="KW-1185">Reference proteome</keyword>
<evidence type="ECO:0000313" key="7">
    <source>
        <dbReference type="Proteomes" id="UP000316621"/>
    </source>
</evidence>
<dbReference type="Gene3D" id="3.40.30.10">
    <property type="entry name" value="Glutaredoxin"/>
    <property type="match status" value="1"/>
</dbReference>
<dbReference type="Proteomes" id="UP000316621">
    <property type="component" value="Chromosome 2"/>
</dbReference>
<protein>
    <recommendedName>
        <fullName evidence="5">Glutaredoxin domain-containing protein</fullName>
    </recommendedName>
</protein>
<accession>A0A4Y7ISS5</accession>
<dbReference type="PRINTS" id="PR00160">
    <property type="entry name" value="GLUTAREDOXIN"/>
</dbReference>
<organism evidence="6 7">
    <name type="scientific">Papaver somniferum</name>
    <name type="common">Opium poppy</name>
    <dbReference type="NCBI Taxonomy" id="3469"/>
    <lineage>
        <taxon>Eukaryota</taxon>
        <taxon>Viridiplantae</taxon>
        <taxon>Streptophyta</taxon>
        <taxon>Embryophyta</taxon>
        <taxon>Tracheophyta</taxon>
        <taxon>Spermatophyta</taxon>
        <taxon>Magnoliopsida</taxon>
        <taxon>Ranunculales</taxon>
        <taxon>Papaveraceae</taxon>
        <taxon>Papaveroideae</taxon>
        <taxon>Papaver</taxon>
    </lineage>
</organism>
<reference evidence="6 7" key="1">
    <citation type="journal article" date="2018" name="Science">
        <title>The opium poppy genome and morphinan production.</title>
        <authorList>
            <person name="Guo L."/>
            <person name="Winzer T."/>
            <person name="Yang X."/>
            <person name="Li Y."/>
            <person name="Ning Z."/>
            <person name="He Z."/>
            <person name="Teodor R."/>
            <person name="Lu Y."/>
            <person name="Bowser T.A."/>
            <person name="Graham I.A."/>
            <person name="Ye K."/>
        </authorList>
    </citation>
    <scope>NUCLEOTIDE SEQUENCE [LARGE SCALE GENOMIC DNA]</scope>
    <source>
        <strain evidence="7">cv. HN1</strain>
        <tissue evidence="6">Leaves</tissue>
    </source>
</reference>
<dbReference type="AlphaFoldDB" id="A0A4Y7ISS5"/>
<dbReference type="PROSITE" id="PS51354">
    <property type="entry name" value="GLUTAREDOXIN_2"/>
    <property type="match status" value="1"/>
</dbReference>
<feature type="domain" description="Glutaredoxin" evidence="5">
    <location>
        <begin position="33"/>
        <end position="95"/>
    </location>
</feature>
<dbReference type="InterPro" id="IPR011905">
    <property type="entry name" value="GlrX-like_pln_2"/>
</dbReference>
<gene>
    <name evidence="6" type="ORF">C5167_020344</name>
</gene>
<dbReference type="Pfam" id="PF00462">
    <property type="entry name" value="Glutaredoxin"/>
    <property type="match status" value="1"/>
</dbReference>
<evidence type="ECO:0000313" key="6">
    <source>
        <dbReference type="EMBL" id="RZC51923.1"/>
    </source>
</evidence>
<dbReference type="PANTHER" id="PTHR10168">
    <property type="entry name" value="GLUTAREDOXIN"/>
    <property type="match status" value="1"/>
</dbReference>
<evidence type="ECO:0000259" key="5">
    <source>
        <dbReference type="Pfam" id="PF00462"/>
    </source>
</evidence>
<evidence type="ECO:0000256" key="1">
    <source>
        <dbReference type="ARBA" id="ARBA00004496"/>
    </source>
</evidence>
<evidence type="ECO:0000256" key="4">
    <source>
        <dbReference type="ARBA" id="ARBA00023284"/>
    </source>
</evidence>
<sequence>MKYNTVTITGLMERNHFPPSDFGIGRLASQNQVMIFTKSTCCMCHTITTLFGRLGIKPTVCEIDHDPNGREMEKVLTRLGCKPAVPAVFIGGKLVGGPNEVMTRHLSGTLIPFKK</sequence>
<dbReference type="InterPro" id="IPR014025">
    <property type="entry name" value="Glutaredoxin_subgr"/>
</dbReference>